<keyword evidence="2" id="KW-1185">Reference proteome</keyword>
<reference evidence="1 2" key="1">
    <citation type="submission" date="2021-01" db="EMBL/GenBank/DDBJ databases">
        <title>Biogeographic distribution of Paracoccus.</title>
        <authorList>
            <person name="Hollensteiner J."/>
            <person name="Leineberger J."/>
            <person name="Brinkhoff T."/>
            <person name="Daniel R."/>
        </authorList>
    </citation>
    <scope>NUCLEOTIDE SEQUENCE [LARGE SCALE GENOMIC DNA]</scope>
    <source>
        <strain evidence="1 2">DSM 18447</strain>
    </source>
</reference>
<organism evidence="1 2">
    <name type="scientific">Paracoccus saliphilus</name>
    <dbReference type="NCBI Taxonomy" id="405559"/>
    <lineage>
        <taxon>Bacteria</taxon>
        <taxon>Pseudomonadati</taxon>
        <taxon>Pseudomonadota</taxon>
        <taxon>Alphaproteobacteria</taxon>
        <taxon>Rhodobacterales</taxon>
        <taxon>Paracoccaceae</taxon>
        <taxon>Paracoccus</taxon>
    </lineage>
</organism>
<gene>
    <name evidence="1" type="ORF">JHX88_11905</name>
</gene>
<evidence type="ECO:0000313" key="2">
    <source>
        <dbReference type="Proteomes" id="UP001215549"/>
    </source>
</evidence>
<name>A0ABY7S3J3_9RHOB</name>
<dbReference type="Proteomes" id="UP001215549">
    <property type="component" value="Chromosome"/>
</dbReference>
<dbReference type="EMBL" id="CP067140">
    <property type="protein sequence ID" value="WCR01637.1"/>
    <property type="molecule type" value="Genomic_DNA"/>
</dbReference>
<sequence length="107" mass="12308">MSLGLDPDRFWQITPRLWLIECDAAQLRQRRQEDMMLTTAWVSAGLSRAKKLPRLKTLLQRESDEKPDLRMYLDGVRASLPGITMDQWRARHASARIPQSDSRTGGS</sequence>
<evidence type="ECO:0000313" key="1">
    <source>
        <dbReference type="EMBL" id="WCR01637.1"/>
    </source>
</evidence>
<dbReference type="RefSeq" id="WP_076526986.1">
    <property type="nucleotide sequence ID" value="NZ_CP067140.1"/>
</dbReference>
<proteinExistence type="predicted"/>
<accession>A0ABY7S3J3</accession>
<protein>
    <recommendedName>
        <fullName evidence="3">Phage tail assembly chaperone protein, TAC</fullName>
    </recommendedName>
</protein>
<evidence type="ECO:0008006" key="3">
    <source>
        <dbReference type="Google" id="ProtNLM"/>
    </source>
</evidence>